<organism evidence="2">
    <name type="scientific">Amphimedon queenslandica</name>
    <name type="common">Sponge</name>
    <dbReference type="NCBI Taxonomy" id="400682"/>
    <lineage>
        <taxon>Eukaryota</taxon>
        <taxon>Metazoa</taxon>
        <taxon>Porifera</taxon>
        <taxon>Demospongiae</taxon>
        <taxon>Heteroscleromorpha</taxon>
        <taxon>Haplosclerida</taxon>
        <taxon>Niphatidae</taxon>
        <taxon>Amphimedon</taxon>
    </lineage>
</organism>
<evidence type="ECO:0000256" key="1">
    <source>
        <dbReference type="SAM" id="MobiDB-lite"/>
    </source>
</evidence>
<dbReference type="EnsemblMetazoa" id="Aqu2.1.10816_001">
    <property type="protein sequence ID" value="Aqu2.1.10816_001"/>
    <property type="gene ID" value="Aqu2.1.10816"/>
</dbReference>
<dbReference type="InParanoid" id="A0A1X7T8F2"/>
<feature type="region of interest" description="Disordered" evidence="1">
    <location>
        <begin position="1"/>
        <end position="23"/>
    </location>
</feature>
<accession>A0A1X7T8F2</accession>
<name>A0A1X7T8F2_AMPQE</name>
<dbReference type="AlphaFoldDB" id="A0A1X7T8F2"/>
<evidence type="ECO:0000313" key="2">
    <source>
        <dbReference type="EnsemblMetazoa" id="Aqu2.1.10816_001"/>
    </source>
</evidence>
<feature type="region of interest" description="Disordered" evidence="1">
    <location>
        <begin position="65"/>
        <end position="84"/>
    </location>
</feature>
<proteinExistence type="predicted"/>
<reference evidence="2" key="1">
    <citation type="submission" date="2017-05" db="UniProtKB">
        <authorList>
            <consortium name="EnsemblMetazoa"/>
        </authorList>
    </citation>
    <scope>IDENTIFICATION</scope>
</reference>
<sequence>MSLEEGDKSKSDDKMSDVQAKAKCEEIQKEEREVKDIDVEIEELQQKRQLKVLHIRSLRLELTMNGRIGPPMPVIEKKRKRMRK</sequence>
<protein>
    <submittedName>
        <fullName evidence="2">Uncharacterized protein</fullName>
    </submittedName>
</protein>